<evidence type="ECO:0000256" key="2">
    <source>
        <dbReference type="ARBA" id="ARBA00022485"/>
    </source>
</evidence>
<keyword evidence="14" id="KW-1185">Reference proteome</keyword>
<feature type="binding site" evidence="10">
    <location>
        <position position="171"/>
    </location>
    <ligand>
        <name>[4Fe-4S] cluster</name>
        <dbReference type="ChEBI" id="CHEBI:49883"/>
        <label>3</label>
    </ligand>
</feature>
<name>A0A5D8QCF8_9THEO</name>
<keyword evidence="8 10" id="KW-0411">Iron-sulfur</keyword>
<evidence type="ECO:0000256" key="5">
    <source>
        <dbReference type="ARBA" id="ARBA00022967"/>
    </source>
</evidence>
<evidence type="ECO:0000256" key="3">
    <source>
        <dbReference type="ARBA" id="ARBA00022723"/>
    </source>
</evidence>
<keyword evidence="3 10" id="KW-0479">Metal-binding</keyword>
<comment type="caution">
    <text evidence="10">Lacks conserved residue(s) required for the propagation of feature annotation.</text>
</comment>
<dbReference type="GO" id="GO:0051539">
    <property type="term" value="F:4 iron, 4 sulfur cluster binding"/>
    <property type="evidence" value="ECO:0007669"/>
    <property type="project" value="UniProtKB-UniRule"/>
</dbReference>
<keyword evidence="10" id="KW-1003">Cell membrane</keyword>
<dbReference type="InterPro" id="IPR010207">
    <property type="entry name" value="Elect_transpt_cplx_RnfB/RsxB"/>
</dbReference>
<feature type="domain" description="4Fe-4S" evidence="12">
    <location>
        <begin position="32"/>
        <end position="91"/>
    </location>
</feature>
<dbReference type="HAMAP" id="MF_00463">
    <property type="entry name" value="RsxB_RnfB"/>
    <property type="match status" value="1"/>
</dbReference>
<evidence type="ECO:0000259" key="11">
    <source>
        <dbReference type="PROSITE" id="PS51379"/>
    </source>
</evidence>
<feature type="binding site" evidence="10">
    <location>
        <position position="174"/>
    </location>
    <ligand>
        <name>[4Fe-4S] cluster</name>
        <dbReference type="ChEBI" id="CHEBI:49883"/>
        <label>3</label>
    </ligand>
</feature>
<dbReference type="InterPro" id="IPR017896">
    <property type="entry name" value="4Fe4S_Fe-S-bd"/>
</dbReference>
<feature type="domain" description="4Fe-4S ferredoxin-type" evidence="11">
    <location>
        <begin position="128"/>
        <end position="161"/>
    </location>
</feature>
<dbReference type="NCBIfam" id="TIGR01944">
    <property type="entry name" value="rnfB"/>
    <property type="match status" value="1"/>
</dbReference>
<comment type="subunit">
    <text evidence="10">The complex is composed of six subunits: RnfA, RnfB, RnfC, RnfD, RnfE and RnfG.</text>
</comment>
<dbReference type="GO" id="GO:0046872">
    <property type="term" value="F:metal ion binding"/>
    <property type="evidence" value="ECO:0007669"/>
    <property type="project" value="UniProtKB-KW"/>
</dbReference>
<evidence type="ECO:0000256" key="9">
    <source>
        <dbReference type="ARBA" id="ARBA00023136"/>
    </source>
</evidence>
<comment type="caution">
    <text evidence="13">The sequence shown here is derived from an EMBL/GenBank/DDBJ whole genome shotgun (WGS) entry which is preliminary data.</text>
</comment>
<dbReference type="GO" id="GO:0005886">
    <property type="term" value="C:plasma membrane"/>
    <property type="evidence" value="ECO:0007669"/>
    <property type="project" value="UniProtKB-SubCell"/>
</dbReference>
<organism evidence="13 14">
    <name type="scientific">Calorimonas adulescens</name>
    <dbReference type="NCBI Taxonomy" id="2606906"/>
    <lineage>
        <taxon>Bacteria</taxon>
        <taxon>Bacillati</taxon>
        <taxon>Bacillota</taxon>
        <taxon>Clostridia</taxon>
        <taxon>Thermoanaerobacterales</taxon>
        <taxon>Thermoanaerobacteraceae</taxon>
        <taxon>Calorimonas</taxon>
    </lineage>
</organism>
<reference evidence="13 14" key="1">
    <citation type="submission" date="2019-08" db="EMBL/GenBank/DDBJ databases">
        <title>Calorimonas adulescens gen. nov., sp. nov., an anaerobic thermophilic bacterium from Sakhalin hot spring.</title>
        <authorList>
            <person name="Khomyakova M.A."/>
            <person name="Merkel A.Y."/>
            <person name="Novikov A."/>
            <person name="Bonch-Osmolovskaya E.A."/>
            <person name="Slobodkin A.I."/>
        </authorList>
    </citation>
    <scope>NUCLEOTIDE SEQUENCE [LARGE SCALE GENOMIC DNA]</scope>
    <source>
        <strain evidence="13 14">A05MB</strain>
    </source>
</reference>
<keyword evidence="1 10" id="KW-0813">Transport</keyword>
<evidence type="ECO:0000256" key="8">
    <source>
        <dbReference type="ARBA" id="ARBA00023014"/>
    </source>
</evidence>
<dbReference type="GO" id="GO:0022900">
    <property type="term" value="P:electron transport chain"/>
    <property type="evidence" value="ECO:0007669"/>
    <property type="project" value="UniProtKB-UniRule"/>
</dbReference>
<dbReference type="PROSITE" id="PS51656">
    <property type="entry name" value="4FE4S"/>
    <property type="match status" value="1"/>
</dbReference>
<dbReference type="CDD" id="cd10549">
    <property type="entry name" value="MtMvhB_like"/>
    <property type="match status" value="1"/>
</dbReference>
<accession>A0A5D8QCF8</accession>
<dbReference type="PROSITE" id="PS51379">
    <property type="entry name" value="4FE4S_FER_2"/>
    <property type="match status" value="4"/>
</dbReference>
<dbReference type="PANTHER" id="PTHR43560">
    <property type="entry name" value="ION-TRANSLOCATING OXIDOREDUCTASE COMPLEX SUBUNIT B"/>
    <property type="match status" value="1"/>
</dbReference>
<evidence type="ECO:0000259" key="12">
    <source>
        <dbReference type="PROSITE" id="PS51656"/>
    </source>
</evidence>
<dbReference type="Pfam" id="PF12838">
    <property type="entry name" value="Fer4_7"/>
    <property type="match status" value="1"/>
</dbReference>
<feature type="domain" description="4Fe-4S ferredoxin-type" evidence="11">
    <location>
        <begin position="162"/>
        <end position="191"/>
    </location>
</feature>
<keyword evidence="9 10" id="KW-0472">Membrane</keyword>
<comment type="subcellular location">
    <subcellularLocation>
        <location evidence="10">Cell membrane</location>
    </subcellularLocation>
</comment>
<dbReference type="InterPro" id="IPR017900">
    <property type="entry name" value="4Fe4S_Fe_S_CS"/>
</dbReference>
<dbReference type="GO" id="GO:0009055">
    <property type="term" value="F:electron transfer activity"/>
    <property type="evidence" value="ECO:0007669"/>
    <property type="project" value="InterPro"/>
</dbReference>
<feature type="binding site" evidence="10">
    <location>
        <position position="151"/>
    </location>
    <ligand>
        <name>[4Fe-4S] cluster</name>
        <dbReference type="ChEBI" id="CHEBI:49883"/>
        <label>3</label>
    </ligand>
</feature>
<evidence type="ECO:0000256" key="6">
    <source>
        <dbReference type="ARBA" id="ARBA00022982"/>
    </source>
</evidence>
<dbReference type="InterPro" id="IPR007202">
    <property type="entry name" value="4Fe-4S_dom"/>
</dbReference>
<dbReference type="Gene3D" id="3.30.70.20">
    <property type="match status" value="2"/>
</dbReference>
<evidence type="ECO:0000313" key="14">
    <source>
        <dbReference type="Proteomes" id="UP000322976"/>
    </source>
</evidence>
<dbReference type="PANTHER" id="PTHR43560:SF1">
    <property type="entry name" value="ION-TRANSLOCATING OXIDOREDUCTASE COMPLEX SUBUNIT B"/>
    <property type="match status" value="1"/>
</dbReference>
<feature type="region of interest" description="Hydrophobic" evidence="10">
    <location>
        <begin position="1"/>
        <end position="26"/>
    </location>
</feature>
<evidence type="ECO:0000256" key="7">
    <source>
        <dbReference type="ARBA" id="ARBA00023004"/>
    </source>
</evidence>
<evidence type="ECO:0000256" key="1">
    <source>
        <dbReference type="ARBA" id="ARBA00022448"/>
    </source>
</evidence>
<evidence type="ECO:0000256" key="10">
    <source>
        <dbReference type="HAMAP-Rule" id="MF_00463"/>
    </source>
</evidence>
<dbReference type="InterPro" id="IPR050395">
    <property type="entry name" value="4Fe4S_Ferredoxin_RnfB"/>
</dbReference>
<dbReference type="Pfam" id="PF04060">
    <property type="entry name" value="FeS"/>
    <property type="match status" value="1"/>
</dbReference>
<keyword evidence="7 10" id="KW-0408">Iron</keyword>
<keyword evidence="6 10" id="KW-0249">Electron transport</keyword>
<comment type="similarity">
    <text evidence="10">Belongs to the 4Fe4S bacterial-type ferredoxin family. RnfB subfamily.</text>
</comment>
<proteinExistence type="inferred from homology"/>
<feature type="domain" description="4Fe-4S ferredoxin-type" evidence="11">
    <location>
        <begin position="236"/>
        <end position="266"/>
    </location>
</feature>
<keyword evidence="4 10" id="KW-0677">Repeat</keyword>
<dbReference type="EC" id="7.-.-.-" evidence="10"/>
<sequence length="273" mass="29019">MQEILYPLLVLGGMGLLFGAVLAYASQKFYVEVNPLQQKVRDALPGANDGGCGFASCDAYAQAVAEGRADINKCVVGGQAVAEALAAIMGTDAGTVKKRIARVMCKGTDNNAVKKYKYHGVKDCRAANALSGGDKECEFGCLGLGTCERVCPFDAIHVTAEGIAESDEEKCTGCGMCVDVCPKNVIQLIDISKRVIIFCNNHDKGKRVRQICKVGCIACSICVRQCPEKVITMDNDLAVINYDGCTNCGACIPRCPTKTILNLDEIISEVVAS</sequence>
<dbReference type="AlphaFoldDB" id="A0A5D8QCF8"/>
<dbReference type="NCBIfam" id="NF005503">
    <property type="entry name" value="PRK07118.1-2"/>
    <property type="match status" value="1"/>
</dbReference>
<protein>
    <recommendedName>
        <fullName evidence="10">Ion-translocating oxidoreductase complex subunit B</fullName>
        <ecNumber evidence="10">7.-.-.-</ecNumber>
    </recommendedName>
    <alternativeName>
        <fullName evidence="10">Rnf electron transport complex subunit B</fullName>
    </alternativeName>
</protein>
<comment type="cofactor">
    <cofactor evidence="10">
        <name>[4Fe-4S] cluster</name>
        <dbReference type="ChEBI" id="CHEBI:49883"/>
    </cofactor>
</comment>
<feature type="binding site" evidence="10">
    <location>
        <position position="141"/>
    </location>
    <ligand>
        <name>[4Fe-4S] cluster</name>
        <dbReference type="ChEBI" id="CHEBI:49883"/>
        <label>2</label>
    </ligand>
</feature>
<dbReference type="Proteomes" id="UP000322976">
    <property type="component" value="Unassembled WGS sequence"/>
</dbReference>
<dbReference type="EMBL" id="VTPS01000007">
    <property type="protein sequence ID" value="TZE82330.1"/>
    <property type="molecule type" value="Genomic_DNA"/>
</dbReference>
<feature type="binding site" evidence="10">
    <location>
        <position position="181"/>
    </location>
    <ligand>
        <name>[4Fe-4S] cluster</name>
        <dbReference type="ChEBI" id="CHEBI:49883"/>
        <label>2</label>
    </ligand>
</feature>
<dbReference type="Gene3D" id="1.10.15.40">
    <property type="entry name" value="Electron transport complex subunit B, putative Fe-S cluster"/>
    <property type="match status" value="1"/>
</dbReference>
<gene>
    <name evidence="10" type="primary">rnfB</name>
    <name evidence="13" type="ORF">FWJ32_05695</name>
</gene>
<evidence type="ECO:0000313" key="13">
    <source>
        <dbReference type="EMBL" id="TZE82330.1"/>
    </source>
</evidence>
<keyword evidence="5 10" id="KW-1278">Translocase</keyword>
<feature type="binding site" evidence="10">
    <location>
        <position position="147"/>
    </location>
    <ligand>
        <name>[4Fe-4S] cluster</name>
        <dbReference type="ChEBI" id="CHEBI:49883"/>
        <label>2</label>
    </ligand>
</feature>
<feature type="binding site" evidence="10">
    <location>
        <position position="137"/>
    </location>
    <ligand>
        <name>[4Fe-4S] cluster</name>
        <dbReference type="ChEBI" id="CHEBI:49883"/>
        <label>2</label>
    </ligand>
</feature>
<dbReference type="PROSITE" id="PS00198">
    <property type="entry name" value="4FE4S_FER_1"/>
    <property type="match status" value="2"/>
</dbReference>
<comment type="function">
    <text evidence="10">Part of a membrane-bound complex that couples electron transfer with translocation of ions across the membrane.</text>
</comment>
<evidence type="ECO:0000256" key="4">
    <source>
        <dbReference type="ARBA" id="ARBA00022737"/>
    </source>
</evidence>
<feature type="binding site" evidence="10">
    <location>
        <position position="177"/>
    </location>
    <ligand>
        <name>[4Fe-4S] cluster</name>
        <dbReference type="ChEBI" id="CHEBI:49883"/>
        <label>3</label>
    </ligand>
</feature>
<keyword evidence="2 10" id="KW-0004">4Fe-4S</keyword>
<feature type="domain" description="4Fe-4S ferredoxin-type" evidence="11">
    <location>
        <begin position="206"/>
        <end position="235"/>
    </location>
</feature>
<dbReference type="SUPFAM" id="SSF54862">
    <property type="entry name" value="4Fe-4S ferredoxins"/>
    <property type="match status" value="2"/>
</dbReference>
<dbReference type="Pfam" id="PF14697">
    <property type="entry name" value="Fer4_21"/>
    <property type="match status" value="1"/>
</dbReference>